<feature type="domain" description="Gfo/Idh/MocA-like oxidoreductase N-terminal" evidence="3">
    <location>
        <begin position="6"/>
        <end position="123"/>
    </location>
</feature>
<dbReference type="Proteomes" id="UP000037854">
    <property type="component" value="Unassembled WGS sequence"/>
</dbReference>
<proteinExistence type="inferred from homology"/>
<dbReference type="EMBL" id="LGTK01000075">
    <property type="protein sequence ID" value="KPH71406.1"/>
    <property type="molecule type" value="Genomic_DNA"/>
</dbReference>
<reference evidence="5 6" key="1">
    <citation type="submission" date="2015-07" db="EMBL/GenBank/DDBJ databases">
        <title>High-quality draft genome sequence of Oceanobacillus caeni HM6, a bacillus isolated from a human feces.</title>
        <authorList>
            <person name="Kumar J."/>
            <person name="Verma M.K."/>
            <person name="Pandey R."/>
            <person name="Bhambi M."/>
            <person name="Chauhan N."/>
        </authorList>
    </citation>
    <scope>NUCLEOTIDE SEQUENCE [LARGE SCALE GENOMIC DNA]</scope>
    <source>
        <strain evidence="5 6">HM6</strain>
    </source>
</reference>
<evidence type="ECO:0000256" key="1">
    <source>
        <dbReference type="ARBA" id="ARBA00010928"/>
    </source>
</evidence>
<dbReference type="SUPFAM" id="SSF51735">
    <property type="entry name" value="NAD(P)-binding Rossmann-fold domains"/>
    <property type="match status" value="1"/>
</dbReference>
<comment type="similarity">
    <text evidence="1">Belongs to the Gfo/Idh/MocA family.</text>
</comment>
<dbReference type="RefSeq" id="WP_060669111.1">
    <property type="nucleotide sequence ID" value="NZ_JARTGE010000150.1"/>
</dbReference>
<dbReference type="Pfam" id="PF01408">
    <property type="entry name" value="GFO_IDH_MocA"/>
    <property type="match status" value="1"/>
</dbReference>
<evidence type="ECO:0000256" key="2">
    <source>
        <dbReference type="ARBA" id="ARBA00023002"/>
    </source>
</evidence>
<accession>A0ABR5MG60</accession>
<dbReference type="InterPro" id="IPR055170">
    <property type="entry name" value="GFO_IDH_MocA-like_dom"/>
</dbReference>
<dbReference type="InterPro" id="IPR036291">
    <property type="entry name" value="NAD(P)-bd_dom_sf"/>
</dbReference>
<evidence type="ECO:0000313" key="6">
    <source>
        <dbReference type="Proteomes" id="UP000037854"/>
    </source>
</evidence>
<dbReference type="Gene3D" id="3.30.360.10">
    <property type="entry name" value="Dihydrodipicolinate Reductase, domain 2"/>
    <property type="match status" value="1"/>
</dbReference>
<keyword evidence="2" id="KW-0560">Oxidoreductase</keyword>
<gene>
    <name evidence="5" type="ORF">AFL42_15295</name>
</gene>
<dbReference type="PANTHER" id="PTHR42840:SF3">
    <property type="entry name" value="BINDING ROSSMANN FOLD OXIDOREDUCTASE, PUTATIVE (AFU_ORTHOLOGUE AFUA_2G10240)-RELATED"/>
    <property type="match status" value="1"/>
</dbReference>
<name>A0ABR5MG60_9BACI</name>
<comment type="caution">
    <text evidence="5">The sequence shown here is derived from an EMBL/GenBank/DDBJ whole genome shotgun (WGS) entry which is preliminary data.</text>
</comment>
<dbReference type="InterPro" id="IPR030827">
    <property type="entry name" value="Myo_inos_IolG"/>
</dbReference>
<dbReference type="Pfam" id="PF22725">
    <property type="entry name" value="GFO_IDH_MocA_C3"/>
    <property type="match status" value="1"/>
</dbReference>
<dbReference type="SUPFAM" id="SSF55347">
    <property type="entry name" value="Glyceraldehyde-3-phosphate dehydrogenase-like, C-terminal domain"/>
    <property type="match status" value="1"/>
</dbReference>
<feature type="domain" description="GFO/IDH/MocA-like oxidoreductase" evidence="4">
    <location>
        <begin position="131"/>
        <end position="251"/>
    </location>
</feature>
<evidence type="ECO:0000259" key="3">
    <source>
        <dbReference type="Pfam" id="PF01408"/>
    </source>
</evidence>
<evidence type="ECO:0000313" key="5">
    <source>
        <dbReference type="EMBL" id="KPH71406.1"/>
    </source>
</evidence>
<sequence>MADIVVGVVGAGRIGKLHINNMRNMANVRVKMVSDVFADHLGEWFETSGVEEITKNYEDIINDPEINVVMICSPTNTHIEIIKAAAAAGKNIFCEKPISFSDEETLEAYEAVKKAGVKFQIGFNRRFDRNFSKVRRLVETKEIGDLHILKVTSRDPEPPSLEYIPTSGGLFMDMAIHDFDIVRYISGSEVEEVYVQGASLVNPEIGKLGDIDTAIVSLKFANGAMGVIDNSRQAVYGYDQRIEAFGSNGAATAQNELESTVEVSSKDGVKGDNPLHFFLERYNDAYIKETSEFFDAIRNDKEVSCSFRDGIMAQRIAAAANESLETGVPVKVKLVD</sequence>
<dbReference type="InterPro" id="IPR000683">
    <property type="entry name" value="Gfo/Idh/MocA-like_OxRdtase_N"/>
</dbReference>
<evidence type="ECO:0000259" key="4">
    <source>
        <dbReference type="Pfam" id="PF22725"/>
    </source>
</evidence>
<dbReference type="NCBIfam" id="TIGR04380">
    <property type="entry name" value="myo_inos_iolG"/>
    <property type="match status" value="1"/>
</dbReference>
<organism evidence="5 6">
    <name type="scientific">Oceanobacillus caeni</name>
    <dbReference type="NCBI Taxonomy" id="405946"/>
    <lineage>
        <taxon>Bacteria</taxon>
        <taxon>Bacillati</taxon>
        <taxon>Bacillota</taxon>
        <taxon>Bacilli</taxon>
        <taxon>Bacillales</taxon>
        <taxon>Bacillaceae</taxon>
        <taxon>Oceanobacillus</taxon>
    </lineage>
</organism>
<keyword evidence="6" id="KW-1185">Reference proteome</keyword>
<dbReference type="Gene3D" id="3.40.50.720">
    <property type="entry name" value="NAD(P)-binding Rossmann-like Domain"/>
    <property type="match status" value="1"/>
</dbReference>
<dbReference type="PANTHER" id="PTHR42840">
    <property type="entry name" value="NAD(P)-BINDING ROSSMANN-FOLD SUPERFAMILY PROTEIN-RELATED"/>
    <property type="match status" value="1"/>
</dbReference>
<protein>
    <submittedName>
        <fullName evidence="5">Oxidoreductase</fullName>
    </submittedName>
</protein>